<gene>
    <name evidence="1" type="ORF">KI387_024056</name>
</gene>
<feature type="non-terminal residue" evidence="1">
    <location>
        <position position="105"/>
    </location>
</feature>
<protein>
    <submittedName>
        <fullName evidence="1">Uncharacterized protein</fullName>
    </submittedName>
</protein>
<organism evidence="1 2">
    <name type="scientific">Taxus chinensis</name>
    <name type="common">Chinese yew</name>
    <name type="synonym">Taxus wallichiana var. chinensis</name>
    <dbReference type="NCBI Taxonomy" id="29808"/>
    <lineage>
        <taxon>Eukaryota</taxon>
        <taxon>Viridiplantae</taxon>
        <taxon>Streptophyta</taxon>
        <taxon>Embryophyta</taxon>
        <taxon>Tracheophyta</taxon>
        <taxon>Spermatophyta</taxon>
        <taxon>Pinopsida</taxon>
        <taxon>Pinidae</taxon>
        <taxon>Conifers II</taxon>
        <taxon>Cupressales</taxon>
        <taxon>Taxaceae</taxon>
        <taxon>Taxus</taxon>
    </lineage>
</organism>
<dbReference type="EMBL" id="JAHRHJ020000005">
    <property type="protein sequence ID" value="KAH9315429.1"/>
    <property type="molecule type" value="Genomic_DNA"/>
</dbReference>
<evidence type="ECO:0000313" key="1">
    <source>
        <dbReference type="EMBL" id="KAH9315429.1"/>
    </source>
</evidence>
<reference evidence="1 2" key="1">
    <citation type="journal article" date="2021" name="Nat. Plants">
        <title>The Taxus genome provides insights into paclitaxel biosynthesis.</title>
        <authorList>
            <person name="Xiong X."/>
            <person name="Gou J."/>
            <person name="Liao Q."/>
            <person name="Li Y."/>
            <person name="Zhou Q."/>
            <person name="Bi G."/>
            <person name="Li C."/>
            <person name="Du R."/>
            <person name="Wang X."/>
            <person name="Sun T."/>
            <person name="Guo L."/>
            <person name="Liang H."/>
            <person name="Lu P."/>
            <person name="Wu Y."/>
            <person name="Zhang Z."/>
            <person name="Ro D.K."/>
            <person name="Shang Y."/>
            <person name="Huang S."/>
            <person name="Yan J."/>
        </authorList>
    </citation>
    <scope>NUCLEOTIDE SEQUENCE [LARGE SCALE GENOMIC DNA]</scope>
    <source>
        <strain evidence="1">Ta-2019</strain>
    </source>
</reference>
<sequence length="105" mass="12095">MEYYEKYLKVKEVDMHNGLIEYIDDEDEDDEEYKSFSCVVFTRAQPRKCASSSTVAVKDKKNKEDSPLEVTKNKIISRGSPLPPFMELAKEKLDSLVVMDHATMP</sequence>
<dbReference type="Proteomes" id="UP000824469">
    <property type="component" value="Unassembled WGS sequence"/>
</dbReference>
<comment type="caution">
    <text evidence="1">The sequence shown here is derived from an EMBL/GenBank/DDBJ whole genome shotgun (WGS) entry which is preliminary data.</text>
</comment>
<keyword evidence="2" id="KW-1185">Reference proteome</keyword>
<dbReference type="AlphaFoldDB" id="A0AA38G2L2"/>
<proteinExistence type="predicted"/>
<name>A0AA38G2L2_TAXCH</name>
<accession>A0AA38G2L2</accession>
<evidence type="ECO:0000313" key="2">
    <source>
        <dbReference type="Proteomes" id="UP000824469"/>
    </source>
</evidence>